<comment type="subunit">
    <text evidence="6">Part of the 50S ribosomal subunit. Contacts protein L29, and trigger factor when it is bound to the ribosome.</text>
</comment>
<dbReference type="FunFam" id="3.30.70.330:FF:000001">
    <property type="entry name" value="50S ribosomal protein L23"/>
    <property type="match status" value="1"/>
</dbReference>
<dbReference type="SUPFAM" id="SSF54189">
    <property type="entry name" value="Ribosomal proteins S24e, L23 and L15e"/>
    <property type="match status" value="1"/>
</dbReference>
<dbReference type="RefSeq" id="WP_158349207.1">
    <property type="nucleotide sequence ID" value="NZ_LR025085.1"/>
</dbReference>
<dbReference type="STRING" id="1921549.GCA_900128825_00351"/>
<dbReference type="GO" id="GO:0006412">
    <property type="term" value="P:translation"/>
    <property type="evidence" value="ECO:0007669"/>
    <property type="project" value="UniProtKB-UniRule"/>
</dbReference>
<dbReference type="GO" id="GO:1990904">
    <property type="term" value="C:ribonucleoprotein complex"/>
    <property type="evidence" value="ECO:0007669"/>
    <property type="project" value="UniProtKB-KW"/>
</dbReference>
<evidence type="ECO:0000256" key="5">
    <source>
        <dbReference type="ARBA" id="ARBA00023274"/>
    </source>
</evidence>
<dbReference type="GO" id="GO:0019843">
    <property type="term" value="F:rRNA binding"/>
    <property type="evidence" value="ECO:0007669"/>
    <property type="project" value="UniProtKB-UniRule"/>
</dbReference>
<dbReference type="Gene3D" id="3.30.70.330">
    <property type="match status" value="1"/>
</dbReference>
<dbReference type="GO" id="GO:0005840">
    <property type="term" value="C:ribosome"/>
    <property type="evidence" value="ECO:0007669"/>
    <property type="project" value="UniProtKB-KW"/>
</dbReference>
<keyword evidence="2 6" id="KW-0699">rRNA-binding</keyword>
<dbReference type="HAMAP" id="MF_01369_B">
    <property type="entry name" value="Ribosomal_uL23_B"/>
    <property type="match status" value="1"/>
</dbReference>
<reference evidence="8" key="1">
    <citation type="submission" date="2018-09" db="EMBL/GenBank/DDBJ databases">
        <authorList>
            <person name="Manzano-Marin A."/>
            <person name="Manzano-Marin A."/>
        </authorList>
    </citation>
    <scope>NUCLEOTIDE SEQUENCE [LARGE SCALE GENOMIC DNA]</scope>
    <source>
        <strain evidence="8">BuCistrobi</strain>
    </source>
</reference>
<dbReference type="NCBIfam" id="NF004363">
    <property type="entry name" value="PRK05738.2-4"/>
    <property type="match status" value="1"/>
</dbReference>
<keyword evidence="3 6" id="KW-0694">RNA-binding</keyword>
<dbReference type="EMBL" id="LR025085">
    <property type="protein sequence ID" value="VAX76823.1"/>
    <property type="molecule type" value="Genomic_DNA"/>
</dbReference>
<dbReference type="GO" id="GO:0003735">
    <property type="term" value="F:structural constituent of ribosome"/>
    <property type="evidence" value="ECO:0007669"/>
    <property type="project" value="InterPro"/>
</dbReference>
<dbReference type="InterPro" id="IPR012677">
    <property type="entry name" value="Nucleotide-bd_a/b_plait_sf"/>
</dbReference>
<keyword evidence="4 6" id="KW-0689">Ribosomal protein</keyword>
<comment type="similarity">
    <text evidence="1 6">Belongs to the universal ribosomal protein uL23 family.</text>
</comment>
<dbReference type="PANTHER" id="PTHR11620">
    <property type="entry name" value="60S RIBOSOMAL PROTEIN L23A"/>
    <property type="match status" value="1"/>
</dbReference>
<organism evidence="7 8">
    <name type="scientific">Buchnera aphidicola</name>
    <name type="common">Cinara strobi</name>
    <dbReference type="NCBI Taxonomy" id="1921549"/>
    <lineage>
        <taxon>Bacteria</taxon>
        <taxon>Pseudomonadati</taxon>
        <taxon>Pseudomonadota</taxon>
        <taxon>Gammaproteobacteria</taxon>
        <taxon>Enterobacterales</taxon>
        <taxon>Erwiniaceae</taxon>
        <taxon>Buchnera</taxon>
    </lineage>
</organism>
<gene>
    <name evidence="6 7" type="primary">rplW</name>
    <name evidence="7" type="ORF">BUCINSTRO3249_0350</name>
</gene>
<accession>A0A3B1DWZ0</accession>
<proteinExistence type="inferred from homology"/>
<dbReference type="NCBIfam" id="NF004359">
    <property type="entry name" value="PRK05738.1-3"/>
    <property type="match status" value="1"/>
</dbReference>
<dbReference type="Pfam" id="PF00276">
    <property type="entry name" value="Ribosomal_L23"/>
    <property type="match status" value="1"/>
</dbReference>
<evidence type="ECO:0000256" key="3">
    <source>
        <dbReference type="ARBA" id="ARBA00022884"/>
    </source>
</evidence>
<evidence type="ECO:0000256" key="4">
    <source>
        <dbReference type="ARBA" id="ARBA00022980"/>
    </source>
</evidence>
<keyword evidence="5 6" id="KW-0687">Ribonucleoprotein</keyword>
<evidence type="ECO:0000313" key="8">
    <source>
        <dbReference type="Proteomes" id="UP000271849"/>
    </source>
</evidence>
<sequence length="101" mass="11835">MILKERLLKILLSPYVSEKTSSHMKKNNTVVVKVLKDAKKSEIKLAIEKIFQVQVYKINTLIVKGKKKRQKNKIFQRSDWKKAYVILQSDQNLEFLGSSDR</sequence>
<evidence type="ECO:0000313" key="7">
    <source>
        <dbReference type="EMBL" id="VAX76823.1"/>
    </source>
</evidence>
<protein>
    <recommendedName>
        <fullName evidence="6">Large ribosomal subunit protein uL23</fullName>
    </recommendedName>
</protein>
<comment type="function">
    <text evidence="6">One of the early assembly proteins it binds 23S rRNA. One of the proteins that surrounds the polypeptide exit tunnel on the outside of the ribosome. Forms the main docking site for trigger factor binding to the ribosome.</text>
</comment>
<evidence type="ECO:0000256" key="2">
    <source>
        <dbReference type="ARBA" id="ARBA00022730"/>
    </source>
</evidence>
<dbReference type="NCBIfam" id="NF004358">
    <property type="entry name" value="PRK05738.1-1"/>
    <property type="match status" value="1"/>
</dbReference>
<dbReference type="Proteomes" id="UP000271849">
    <property type="component" value="Chromosome"/>
</dbReference>
<name>A0A3B1DWZ0_9GAMM</name>
<dbReference type="InterPro" id="IPR013025">
    <property type="entry name" value="Ribosomal_uL23-like"/>
</dbReference>
<evidence type="ECO:0000256" key="1">
    <source>
        <dbReference type="ARBA" id="ARBA00006700"/>
    </source>
</evidence>
<dbReference type="InterPro" id="IPR012678">
    <property type="entry name" value="Ribosomal_uL23/eL15/eS24_sf"/>
</dbReference>
<evidence type="ECO:0000256" key="6">
    <source>
        <dbReference type="HAMAP-Rule" id="MF_01369"/>
    </source>
</evidence>
<dbReference type="OrthoDB" id="9793353at2"/>
<dbReference type="AlphaFoldDB" id="A0A3B1DWZ0"/>